<name>A0AAW0FH26_9APHY</name>
<evidence type="ECO:0000313" key="2">
    <source>
        <dbReference type="Proteomes" id="UP001385951"/>
    </source>
</evidence>
<evidence type="ECO:0000313" key="1">
    <source>
        <dbReference type="EMBL" id="KAK7676576.1"/>
    </source>
</evidence>
<sequence length="220" mass="25818">MSKYQRNQVEIITGYVMITDMNKQALERFEYKTSMSQLSESLPIAAEIEKTLPESELRLLWWPRETDVELHYQGFDIIQKRREYRAKTCTERLMMVTRMDFETYNGTQAQMTARTPVPSEEEETIAKPFFVCDVVGADPDSCQLEFVTIIDPDKMFDTFMTKEEEKMLSEEDGQDDDLTPEDVVDADIEAMRRFLEGREDIVLLEEASDDEEQEEEQEEQ</sequence>
<dbReference type="AlphaFoldDB" id="A0AAW0FH26"/>
<reference evidence="1 2" key="1">
    <citation type="submission" date="2022-09" db="EMBL/GenBank/DDBJ databases">
        <authorList>
            <person name="Palmer J.M."/>
        </authorList>
    </citation>
    <scope>NUCLEOTIDE SEQUENCE [LARGE SCALE GENOMIC DNA]</scope>
    <source>
        <strain evidence="1 2">DSM 7382</strain>
    </source>
</reference>
<dbReference type="EMBL" id="JASBNA010000111">
    <property type="protein sequence ID" value="KAK7676576.1"/>
    <property type="molecule type" value="Genomic_DNA"/>
</dbReference>
<keyword evidence="2" id="KW-1185">Reference proteome</keyword>
<accession>A0AAW0FH26</accession>
<gene>
    <name evidence="1" type="ORF">QCA50_020452</name>
</gene>
<protein>
    <submittedName>
        <fullName evidence="1">Uncharacterized protein</fullName>
    </submittedName>
</protein>
<dbReference type="Proteomes" id="UP001385951">
    <property type="component" value="Unassembled WGS sequence"/>
</dbReference>
<comment type="caution">
    <text evidence="1">The sequence shown here is derived from an EMBL/GenBank/DDBJ whole genome shotgun (WGS) entry which is preliminary data.</text>
</comment>
<proteinExistence type="predicted"/>
<organism evidence="1 2">
    <name type="scientific">Cerrena zonata</name>
    <dbReference type="NCBI Taxonomy" id="2478898"/>
    <lineage>
        <taxon>Eukaryota</taxon>
        <taxon>Fungi</taxon>
        <taxon>Dikarya</taxon>
        <taxon>Basidiomycota</taxon>
        <taxon>Agaricomycotina</taxon>
        <taxon>Agaricomycetes</taxon>
        <taxon>Polyporales</taxon>
        <taxon>Cerrenaceae</taxon>
        <taxon>Cerrena</taxon>
    </lineage>
</organism>